<reference evidence="2" key="1">
    <citation type="journal article" date="2014" name="Int. J. Syst. Evol. Microbiol.">
        <title>Complete genome sequence of Corynebacterium casei LMG S-19264T (=DSM 44701T), isolated from a smear-ripened cheese.</title>
        <authorList>
            <consortium name="US DOE Joint Genome Institute (JGI-PGF)"/>
            <person name="Walter F."/>
            <person name="Albersmeier A."/>
            <person name="Kalinowski J."/>
            <person name="Ruckert C."/>
        </authorList>
    </citation>
    <scope>NUCLEOTIDE SEQUENCE</scope>
    <source>
        <strain evidence="2">VKM Ac-1401</strain>
    </source>
</reference>
<feature type="transmembrane region" description="Helical" evidence="1">
    <location>
        <begin position="12"/>
        <end position="35"/>
    </location>
</feature>
<dbReference type="Proteomes" id="UP001142372">
    <property type="component" value="Unassembled WGS sequence"/>
</dbReference>
<dbReference type="NCBIfam" id="NF038012">
    <property type="entry name" value="DMT_1"/>
    <property type="match status" value="1"/>
</dbReference>
<keyword evidence="1" id="KW-1133">Transmembrane helix</keyword>
<feature type="transmembrane region" description="Helical" evidence="1">
    <location>
        <begin position="246"/>
        <end position="267"/>
    </location>
</feature>
<dbReference type="EMBL" id="BSEN01000015">
    <property type="protein sequence ID" value="GLJ78009.1"/>
    <property type="molecule type" value="Genomic_DNA"/>
</dbReference>
<feature type="transmembrane region" description="Helical" evidence="1">
    <location>
        <begin position="215"/>
        <end position="234"/>
    </location>
</feature>
<evidence type="ECO:0000313" key="3">
    <source>
        <dbReference type="Proteomes" id="UP001142372"/>
    </source>
</evidence>
<proteinExistence type="predicted"/>
<dbReference type="PANTHER" id="PTHR40761">
    <property type="entry name" value="CONSERVED INTEGRAL MEMBRANE ALANINE VALINE AND LEUCINE RICH PROTEIN-RELATED"/>
    <property type="match status" value="1"/>
</dbReference>
<feature type="transmembrane region" description="Helical" evidence="1">
    <location>
        <begin position="156"/>
        <end position="177"/>
    </location>
</feature>
<keyword evidence="3" id="KW-1185">Reference proteome</keyword>
<comment type="caution">
    <text evidence="2">The sequence shown here is derived from an EMBL/GenBank/DDBJ whole genome shotgun (WGS) entry which is preliminary data.</text>
</comment>
<sequence length="326" mass="33883">MDTVLTAVTGEVALQPSAFLGIPIALIGACFLSVGAQLQHHGVAKVEAMTHEASSGLDVAQLGRLLARPSWVVGTLMLGLAIVFQLVSLTLAPIIVVQPLGAIALVVTAILNARVTHVKLNRQSIIAISLCVGGVGAFAILAAFTARDLPVTNRALIEILVILAIVLVAFGVCFFFLRSRFKALIYIVGAGVLYGFVATLAKVVIARISDGEWDGLLVLCIVGLLIAAALGAYFVQNAYSSGPPDLVIAGLTVIDPLVAVTIGILILDEAAQAPWWAMIGFVLTGAVAIYGVFMLARHHPQSLEPGLEGAPVAATLSDRTPDSGLD</sequence>
<name>A0A9W6HDE6_9MICO</name>
<evidence type="ECO:0000313" key="2">
    <source>
        <dbReference type="EMBL" id="GLJ78009.1"/>
    </source>
</evidence>
<reference evidence="2" key="2">
    <citation type="submission" date="2023-01" db="EMBL/GenBank/DDBJ databases">
        <authorList>
            <person name="Sun Q."/>
            <person name="Evtushenko L."/>
        </authorList>
    </citation>
    <scope>NUCLEOTIDE SEQUENCE</scope>
    <source>
        <strain evidence="2">VKM Ac-1401</strain>
    </source>
</reference>
<feature type="transmembrane region" description="Helical" evidence="1">
    <location>
        <begin position="125"/>
        <end position="144"/>
    </location>
</feature>
<keyword evidence="1" id="KW-0812">Transmembrane</keyword>
<feature type="transmembrane region" description="Helical" evidence="1">
    <location>
        <begin position="71"/>
        <end position="88"/>
    </location>
</feature>
<feature type="transmembrane region" description="Helical" evidence="1">
    <location>
        <begin position="184"/>
        <end position="209"/>
    </location>
</feature>
<evidence type="ECO:0000256" key="1">
    <source>
        <dbReference type="SAM" id="Phobius"/>
    </source>
</evidence>
<dbReference type="RefSeq" id="WP_271178606.1">
    <property type="nucleotide sequence ID" value="NZ_BAAAJO010000003.1"/>
</dbReference>
<dbReference type="PANTHER" id="PTHR40761:SF1">
    <property type="entry name" value="CONSERVED INTEGRAL MEMBRANE ALANINE VALINE AND LEUCINE RICH PROTEIN-RELATED"/>
    <property type="match status" value="1"/>
</dbReference>
<keyword evidence="1" id="KW-0472">Membrane</keyword>
<protein>
    <recommendedName>
        <fullName evidence="4">Multidrug DMT transporter permease</fullName>
    </recommendedName>
</protein>
<gene>
    <name evidence="2" type="ORF">GCM10017584_35830</name>
</gene>
<accession>A0A9W6HDE6</accession>
<feature type="transmembrane region" description="Helical" evidence="1">
    <location>
        <begin position="94"/>
        <end position="113"/>
    </location>
</feature>
<evidence type="ECO:0008006" key="4">
    <source>
        <dbReference type="Google" id="ProtNLM"/>
    </source>
</evidence>
<dbReference type="AlphaFoldDB" id="A0A9W6HDE6"/>
<organism evidence="2 3">
    <name type="scientific">Leifsonia poae</name>
    <dbReference type="NCBI Taxonomy" id="110933"/>
    <lineage>
        <taxon>Bacteria</taxon>
        <taxon>Bacillati</taxon>
        <taxon>Actinomycetota</taxon>
        <taxon>Actinomycetes</taxon>
        <taxon>Micrococcales</taxon>
        <taxon>Microbacteriaceae</taxon>
        <taxon>Leifsonia</taxon>
    </lineage>
</organism>
<feature type="transmembrane region" description="Helical" evidence="1">
    <location>
        <begin position="273"/>
        <end position="293"/>
    </location>
</feature>